<reference evidence="2 3" key="1">
    <citation type="submission" date="2020-01" db="EMBL/GenBank/DDBJ databases">
        <title>Whole-genome sequence of Heliobacterium undosum DSM 13378.</title>
        <authorList>
            <person name="Kyndt J.A."/>
            <person name="Meyer T.E."/>
        </authorList>
    </citation>
    <scope>NUCLEOTIDE SEQUENCE [LARGE SCALE GENOMIC DNA]</scope>
    <source>
        <strain evidence="2 3">DSM 13378</strain>
    </source>
</reference>
<comment type="caution">
    <text evidence="2">The sequence shown here is derived from an EMBL/GenBank/DDBJ whole genome shotgun (WGS) entry which is preliminary data.</text>
</comment>
<evidence type="ECO:0000256" key="1">
    <source>
        <dbReference type="SAM" id="MobiDB-lite"/>
    </source>
</evidence>
<dbReference type="RefSeq" id="WP_161258668.1">
    <property type="nucleotide sequence ID" value="NZ_WXEY01000010.1"/>
</dbReference>
<protein>
    <submittedName>
        <fullName evidence="2">Uncharacterized protein</fullName>
    </submittedName>
</protein>
<organism evidence="2 3">
    <name type="scientific">Heliomicrobium undosum</name>
    <dbReference type="NCBI Taxonomy" id="121734"/>
    <lineage>
        <taxon>Bacteria</taxon>
        <taxon>Bacillati</taxon>
        <taxon>Bacillota</taxon>
        <taxon>Clostridia</taxon>
        <taxon>Eubacteriales</taxon>
        <taxon>Heliobacteriaceae</taxon>
        <taxon>Heliomicrobium</taxon>
    </lineage>
</organism>
<name>A0A845L0Y0_9FIRM</name>
<evidence type="ECO:0000313" key="3">
    <source>
        <dbReference type="Proteomes" id="UP000463470"/>
    </source>
</evidence>
<sequence length="62" mass="7289">MYILALLALFIGAVIWLELGQKKTYRKTHRLDPQAVRRLIGQSQSRERFPPLQEYGTRYPAE</sequence>
<dbReference type="EMBL" id="WXEY01000010">
    <property type="protein sequence ID" value="MZP30137.1"/>
    <property type="molecule type" value="Genomic_DNA"/>
</dbReference>
<accession>A0A845L0Y0</accession>
<evidence type="ECO:0000313" key="2">
    <source>
        <dbReference type="EMBL" id="MZP30137.1"/>
    </source>
</evidence>
<keyword evidence="3" id="KW-1185">Reference proteome</keyword>
<gene>
    <name evidence="2" type="ORF">GTO91_10500</name>
</gene>
<dbReference type="AlphaFoldDB" id="A0A845L0Y0"/>
<proteinExistence type="predicted"/>
<dbReference type="OrthoDB" id="2084576at2"/>
<dbReference type="Proteomes" id="UP000463470">
    <property type="component" value="Unassembled WGS sequence"/>
</dbReference>
<feature type="region of interest" description="Disordered" evidence="1">
    <location>
        <begin position="42"/>
        <end position="62"/>
    </location>
</feature>